<evidence type="ECO:0000256" key="1">
    <source>
        <dbReference type="ARBA" id="ARBA00022574"/>
    </source>
</evidence>
<dbReference type="InterPro" id="IPR001680">
    <property type="entry name" value="WD40_rpt"/>
</dbReference>
<evidence type="ECO:0000313" key="6">
    <source>
        <dbReference type="Proteomes" id="UP000191004"/>
    </source>
</evidence>
<feature type="repeat" description="ANK" evidence="3">
    <location>
        <begin position="638"/>
        <end position="670"/>
    </location>
</feature>
<organism evidence="5 6">
    <name type="scientific">Trichoderma guizhouense</name>
    <dbReference type="NCBI Taxonomy" id="1491466"/>
    <lineage>
        <taxon>Eukaryota</taxon>
        <taxon>Fungi</taxon>
        <taxon>Dikarya</taxon>
        <taxon>Ascomycota</taxon>
        <taxon>Pezizomycotina</taxon>
        <taxon>Sordariomycetes</taxon>
        <taxon>Hypocreomycetidae</taxon>
        <taxon>Hypocreales</taxon>
        <taxon>Hypocreaceae</taxon>
        <taxon>Trichoderma</taxon>
    </lineage>
</organism>
<dbReference type="PROSITE" id="PS50294">
    <property type="entry name" value="WD_REPEATS_REGION"/>
    <property type="match status" value="1"/>
</dbReference>
<dbReference type="PANTHER" id="PTHR44019:SF8">
    <property type="entry name" value="POC1 CENTRIOLAR PROTEIN HOMOLOG"/>
    <property type="match status" value="1"/>
</dbReference>
<dbReference type="EMBL" id="LVVK01000030">
    <property type="protein sequence ID" value="OPB36005.1"/>
    <property type="molecule type" value="Genomic_DNA"/>
</dbReference>
<dbReference type="CDD" id="cd00200">
    <property type="entry name" value="WD40"/>
    <property type="match status" value="1"/>
</dbReference>
<dbReference type="InterPro" id="IPR050505">
    <property type="entry name" value="WDR55/POC1"/>
</dbReference>
<accession>A0A1T3C4S5</accession>
<keyword evidence="1 4" id="KW-0853">WD repeat</keyword>
<dbReference type="OrthoDB" id="20872at2759"/>
<dbReference type="Pfam" id="PF12796">
    <property type="entry name" value="Ank_2"/>
    <property type="match status" value="1"/>
</dbReference>
<dbReference type="SMART" id="SM00248">
    <property type="entry name" value="ANK"/>
    <property type="match status" value="2"/>
</dbReference>
<dbReference type="Gene3D" id="1.25.40.20">
    <property type="entry name" value="Ankyrin repeat-containing domain"/>
    <property type="match status" value="1"/>
</dbReference>
<dbReference type="PROSITE" id="PS50297">
    <property type="entry name" value="ANK_REP_REGION"/>
    <property type="match status" value="1"/>
</dbReference>
<dbReference type="Pfam" id="PF00400">
    <property type="entry name" value="WD40"/>
    <property type="match status" value="4"/>
</dbReference>
<proteinExistence type="predicted"/>
<dbReference type="InterPro" id="IPR015943">
    <property type="entry name" value="WD40/YVTN_repeat-like_dom_sf"/>
</dbReference>
<evidence type="ECO:0000256" key="4">
    <source>
        <dbReference type="PROSITE-ProRule" id="PRU00221"/>
    </source>
</evidence>
<feature type="repeat" description="ANK" evidence="3">
    <location>
        <begin position="671"/>
        <end position="703"/>
    </location>
</feature>
<name>A0A1T3C4S5_9HYPO</name>
<dbReference type="Proteomes" id="UP000191004">
    <property type="component" value="Unassembled WGS sequence"/>
</dbReference>
<evidence type="ECO:0000256" key="2">
    <source>
        <dbReference type="ARBA" id="ARBA00022737"/>
    </source>
</evidence>
<keyword evidence="6" id="KW-1185">Reference proteome</keyword>
<dbReference type="InterPro" id="IPR002110">
    <property type="entry name" value="Ankyrin_rpt"/>
</dbReference>
<comment type="caution">
    <text evidence="5">The sequence shown here is derived from an EMBL/GenBank/DDBJ whole genome shotgun (WGS) entry which is preliminary data.</text>
</comment>
<protein>
    <submittedName>
        <fullName evidence="5">Uncharacterized protein</fullName>
    </submittedName>
</protein>
<dbReference type="SUPFAM" id="SSF48403">
    <property type="entry name" value="Ankyrin repeat"/>
    <property type="match status" value="1"/>
</dbReference>
<dbReference type="PROSITE" id="PS50088">
    <property type="entry name" value="ANK_REPEAT"/>
    <property type="match status" value="2"/>
</dbReference>
<feature type="repeat" description="WD" evidence="4">
    <location>
        <begin position="896"/>
        <end position="937"/>
    </location>
</feature>
<keyword evidence="2" id="KW-0677">Repeat</keyword>
<dbReference type="PANTHER" id="PTHR44019">
    <property type="entry name" value="WD REPEAT-CONTAINING PROTEIN 55"/>
    <property type="match status" value="1"/>
</dbReference>
<dbReference type="AlphaFoldDB" id="A0A1T3C4S5"/>
<evidence type="ECO:0000313" key="5">
    <source>
        <dbReference type="EMBL" id="OPB36005.1"/>
    </source>
</evidence>
<dbReference type="SMART" id="SM00320">
    <property type="entry name" value="WD40"/>
    <property type="match status" value="7"/>
</dbReference>
<dbReference type="PROSITE" id="PS50082">
    <property type="entry name" value="WD_REPEATS_2"/>
    <property type="match status" value="1"/>
</dbReference>
<dbReference type="Gene3D" id="2.130.10.10">
    <property type="entry name" value="YVTN repeat-like/Quinoprotein amine dehydrogenase"/>
    <property type="match status" value="2"/>
</dbReference>
<evidence type="ECO:0000256" key="3">
    <source>
        <dbReference type="PROSITE-ProRule" id="PRU00023"/>
    </source>
</evidence>
<dbReference type="InterPro" id="IPR036322">
    <property type="entry name" value="WD40_repeat_dom_sf"/>
</dbReference>
<gene>
    <name evidence="5" type="ORF">A0O28_0111710</name>
</gene>
<sequence>MSANMSVSTLIQQCLDKLHDAMSQKNDSEHQDHLENRLAGFNLWVDNVGALAKSGASLDSRFRSRPDDLDLVKNILNVLSDFLDEYKDAIHNGLSIDEPLLDIDSAIRNLAKIGIAIRRTGKASRSRRAYQSFNPDEHHEFRQHLECLILLRPNEDRHHLSGLEISSIKELKDSPSAESSEKNDILKTKLEQLAKARVEDLASSKLNEIQNRLIDANLRRRHNFLLAQKRSQRVKKTAQTKFTPDNHQSDIAPLEIAKATLRAKVIDQANVLASMEPKDVPTQNTAAPTVTGYTIASTAEEPLQFDLVKSQQRAPTVAPSQISFIAANTEFPKPPSSFQSQFMFKCPCCCQALPSEDFASPSRWRQHLIEDLCPYTCIAQSCPTPDKLFTTRKAWELHFENDHSPQWQCLLCDEDDEPFSSEEDITTHTLTQHKQELSKYELSFLLSSAEVRYMGLEACPLCSSHGPRDSTELVDHVVHHAYEFALRALPWPQSVIEDLNKPIKTFSLPKDGLHATRLVEWLGSLEKVSSKGLSVSSFDKMDHRLPDKDDNAIKEDYFANNEYFEDREMADFSKRQTAQGRSSIVWSESSGPDLANQDGVNDPTQAEMDFSAAVSRGDEDAVRSMLEDCQTFDIDGKIRKRALMAAVQGGNIAIVKQLLRSGMDIDSADEHGRTALFFAVERNDIPMVQHLIELGSDVDSKDHRHLTRLQRIIQERNEKKASALFTPEIYHRFTDDQSQTLLTWAEDKGHLFAAQVLAKLREKHESMLSHAQKTFNIEDRAAAAQTVIPGNDWYALIDPALEPLYFDLMNILPHDDTRVVNKLAFSHNGKYIATGNNRGIVQIFGVETVQKVFQVDLRTNNYIRDICFSPDGRSLAIASNNLIKVFDINIKTVQHTFIHDNTVCALDTSYDGRLLASGDSHGTVRIWDTDQGVKIKNFTTGKKISGIKIFPDSHFVAAGCKEGGDVYMWNLKTDALKERISNARDTVKSIFFSSDGKHMATGSFRSIKLWDQDTGKCLFSVALDSGLEVQSVFLTPGDRWIAAAQYGGPIQFWDWTARKCHYIIHEQRIHRMAVSPLGSCFATVDYSDAVRIWSYGPRRQT</sequence>
<dbReference type="SUPFAM" id="SSF50978">
    <property type="entry name" value="WD40 repeat-like"/>
    <property type="match status" value="1"/>
</dbReference>
<keyword evidence="3" id="KW-0040">ANK repeat</keyword>
<dbReference type="InterPro" id="IPR036770">
    <property type="entry name" value="Ankyrin_rpt-contain_sf"/>
</dbReference>
<reference evidence="5 6" key="1">
    <citation type="submission" date="2016-04" db="EMBL/GenBank/DDBJ databases">
        <title>Multiple horizontal gene transfer events from other fungi enriched the ability of the initially mycotrophic fungus Trichoderma (Ascomycota) to feed on dead plant biomass.</title>
        <authorList>
            <person name="Atanasova L."/>
            <person name="Chenthamara K."/>
            <person name="Zhang J."/>
            <person name="Grujic M."/>
            <person name="Henrissat B."/>
            <person name="Kuo A."/>
            <person name="Aertz A."/>
            <person name="Salamov A."/>
            <person name="Lipzen A."/>
            <person name="Labutti K."/>
            <person name="Barry K."/>
            <person name="Miao Y."/>
            <person name="Rahimi M.J."/>
            <person name="Shen Q."/>
            <person name="Grigoriev I.V."/>
            <person name="Kubicek C.P."/>
            <person name="Druzhinina I.S."/>
        </authorList>
    </citation>
    <scope>NUCLEOTIDE SEQUENCE [LARGE SCALE GENOMIC DNA]</scope>
    <source>
        <strain evidence="5 6">NJAU 4742</strain>
    </source>
</reference>